<protein>
    <submittedName>
        <fullName evidence="2">Uncharacterized protein</fullName>
    </submittedName>
</protein>
<evidence type="ECO:0000256" key="1">
    <source>
        <dbReference type="SAM" id="MobiDB-lite"/>
    </source>
</evidence>
<dbReference type="RefSeq" id="WP_089113672.1">
    <property type="nucleotide sequence ID" value="NZ_LOKL01000153.1"/>
</dbReference>
<dbReference type="AlphaFoldDB" id="A0AAW4RTR1"/>
<accession>A0AAW4RTR1</accession>
<proteinExistence type="predicted"/>
<feature type="compositionally biased region" description="Pro residues" evidence="1">
    <location>
        <begin position="47"/>
        <end position="62"/>
    </location>
</feature>
<gene>
    <name evidence="2" type="ORF">Xseb_19060</name>
</gene>
<feature type="region of interest" description="Disordered" evidence="1">
    <location>
        <begin position="1"/>
        <end position="65"/>
    </location>
</feature>
<comment type="caution">
    <text evidence="2">The sequence shown here is derived from an EMBL/GenBank/DDBJ whole genome shotgun (WGS) entry which is preliminary data.</text>
</comment>
<sequence>MGMIRRLMAEGGAAPPEPVAELPPENVVPQDAAALPDPTSAGLANPMPEPGEAPVPGGPPQTDPRLTAGAIAEAPTGAQLTLSMLRAMGPIFRAALVYPGPTAAPAAWAHAIKTMSDVSAQLAGQLALTRTDELDVAWARRELHPAVAVIVSEHWLHSVIKMQRVESVGDITLSAEDLLPGLAAALRSVDECGNPRLVEDRSALAELLPSLALLQVDAQAYQALLESDAVGLDVPELSVDKYMQAVAAAVVEAVHAQDARAKMGGALHGVAFREALLRSAIGIVVKAGQAAVNESLERLHEAIKAGAPTRWLGEEPLQHGFPVHRTIELIEQGLNRLAGTAIYIATKLGSKP</sequence>
<dbReference type="EMBL" id="LOKL01000153">
    <property type="protein sequence ID" value="MBZ3926166.1"/>
    <property type="molecule type" value="Genomic_DNA"/>
</dbReference>
<evidence type="ECO:0000313" key="2">
    <source>
        <dbReference type="EMBL" id="MBZ3926166.1"/>
    </source>
</evidence>
<name>A0AAW4RTR1_XANCI</name>
<evidence type="ECO:0000313" key="3">
    <source>
        <dbReference type="Proteomes" id="UP000825388"/>
    </source>
</evidence>
<dbReference type="Proteomes" id="UP000825388">
    <property type="component" value="Unassembled WGS sequence"/>
</dbReference>
<organism evidence="2 3">
    <name type="scientific">Xanthomonas citri pv. sesbaniae</name>
    <dbReference type="NCBI Taxonomy" id="473425"/>
    <lineage>
        <taxon>Bacteria</taxon>
        <taxon>Pseudomonadati</taxon>
        <taxon>Pseudomonadota</taxon>
        <taxon>Gammaproteobacteria</taxon>
        <taxon>Lysobacterales</taxon>
        <taxon>Lysobacteraceae</taxon>
        <taxon>Xanthomonas</taxon>
    </lineage>
</organism>
<reference evidence="2" key="1">
    <citation type="submission" date="2015-12" db="EMBL/GenBank/DDBJ databases">
        <authorList>
            <person name="Bansal K."/>
            <person name="Midha S."/>
            <person name="Patil P.B."/>
        </authorList>
    </citation>
    <scope>NUCLEOTIDE SEQUENCE</scope>
    <source>
        <strain evidence="2">LMG867</strain>
    </source>
</reference>
<feature type="compositionally biased region" description="Low complexity" evidence="1">
    <location>
        <begin position="19"/>
        <end position="29"/>
    </location>
</feature>